<reference evidence="1 2" key="1">
    <citation type="submission" date="2018-08" db="EMBL/GenBank/DDBJ databases">
        <title>A genome reference for cultivated species of the human gut microbiota.</title>
        <authorList>
            <person name="Zou Y."/>
            <person name="Xue W."/>
            <person name="Luo G."/>
        </authorList>
    </citation>
    <scope>NUCLEOTIDE SEQUENCE [LARGE SCALE GENOMIC DNA]</scope>
    <source>
        <strain evidence="1 2">AF16-14</strain>
    </source>
</reference>
<dbReference type="PANTHER" id="PTHR38474">
    <property type="entry name" value="SLR0299 PROTEIN"/>
    <property type="match status" value="1"/>
</dbReference>
<dbReference type="Pfam" id="PF00302">
    <property type="entry name" value="CAT"/>
    <property type="match status" value="1"/>
</dbReference>
<evidence type="ECO:0000313" key="2">
    <source>
        <dbReference type="Proteomes" id="UP000284243"/>
    </source>
</evidence>
<accession>A0A412TUQ1</accession>
<dbReference type="GO" id="GO:0008811">
    <property type="term" value="F:chloramphenicol O-acetyltransferase activity"/>
    <property type="evidence" value="ECO:0007669"/>
    <property type="project" value="InterPro"/>
</dbReference>
<dbReference type="EMBL" id="QRYC01000005">
    <property type="protein sequence ID" value="RGU57523.1"/>
    <property type="molecule type" value="Genomic_DNA"/>
</dbReference>
<dbReference type="AlphaFoldDB" id="A0A412TUQ1"/>
<dbReference type="Proteomes" id="UP000284243">
    <property type="component" value="Unassembled WGS sequence"/>
</dbReference>
<dbReference type="SUPFAM" id="SSF52777">
    <property type="entry name" value="CoA-dependent acyltransferases"/>
    <property type="match status" value="1"/>
</dbReference>
<dbReference type="RefSeq" id="WP_118160138.1">
    <property type="nucleotide sequence ID" value="NZ_QRYC01000005.1"/>
</dbReference>
<dbReference type="InterPro" id="IPR001707">
    <property type="entry name" value="Cmp_AcTrfase"/>
</dbReference>
<dbReference type="InterPro" id="IPR023213">
    <property type="entry name" value="CAT-like_dom_sf"/>
</dbReference>
<dbReference type="SMART" id="SM01059">
    <property type="entry name" value="CAT"/>
    <property type="match status" value="1"/>
</dbReference>
<comment type="caution">
    <text evidence="1">The sequence shown here is derived from an EMBL/GenBank/DDBJ whole genome shotgun (WGS) entry which is preliminary data.</text>
</comment>
<proteinExistence type="predicted"/>
<protein>
    <submittedName>
        <fullName evidence="1">Chloramphenicol acetyltransferase</fullName>
    </submittedName>
</protein>
<evidence type="ECO:0000313" key="1">
    <source>
        <dbReference type="EMBL" id="RGU57523.1"/>
    </source>
</evidence>
<sequence>MDKVIDIQNWTRKEEYLFFRTFLNPMISVTVEVDCTTAYRKAKERQQPFSLYYMHAAVTAANRIEEFRYRQVGEEVILYERIDLFTPVQNADGSYRSVRLPAIEIFEDFLAVARPLIEAAKRGEGEVHNEAGQGRDILLISVNPWYRFTNVQLAIPGEPHQNIPIFTFGKIEEREGKRIMPVALSVNHGFVSGYQIGLYLKEFQRLLNR</sequence>
<gene>
    <name evidence="1" type="ORF">DWW57_06045</name>
</gene>
<dbReference type="Gene3D" id="3.30.559.10">
    <property type="entry name" value="Chloramphenicol acetyltransferase-like domain"/>
    <property type="match status" value="1"/>
</dbReference>
<organism evidence="1 2">
    <name type="scientific">Odoribacter splanchnicus</name>
    <dbReference type="NCBI Taxonomy" id="28118"/>
    <lineage>
        <taxon>Bacteria</taxon>
        <taxon>Pseudomonadati</taxon>
        <taxon>Bacteroidota</taxon>
        <taxon>Bacteroidia</taxon>
        <taxon>Bacteroidales</taxon>
        <taxon>Odoribacteraceae</taxon>
        <taxon>Odoribacter</taxon>
    </lineage>
</organism>
<name>A0A412TUQ1_9BACT</name>
<dbReference type="PANTHER" id="PTHR38474:SF1">
    <property type="entry name" value="SLR0299 PROTEIN"/>
    <property type="match status" value="1"/>
</dbReference>
<keyword evidence="1" id="KW-0808">Transferase</keyword>